<dbReference type="Proteomes" id="UP000662703">
    <property type="component" value="Unassembled WGS sequence"/>
</dbReference>
<evidence type="ECO:0000313" key="3">
    <source>
        <dbReference type="Proteomes" id="UP000662703"/>
    </source>
</evidence>
<sequence length="446" mass="48547">MRVFGTSLLGAGLGVGLALLTAPSYAADCAAGDARHFTVAANKDTVHWGYFSKDATPLIEVNSGDFVTMEALTHHAGDDYDRMIKGDDGAESVFHWTRNEKGVERRGAGPMDASVYGRGAGEGFGVHIMTGPVKVCGAQPGDVLEVRILDVNLRPSGNQEFAGKTFGSNVAANWGFQYNDLIESPDKREVVTIFELDSSGANVWAKPLYNFRWTPQTDPYGVEHETIDYPGVVVDHDTVDEQPVLEGVQVRARPHFGTMGVAPREADMVDTVPPAYFGGNIDDWRIGKGATMYYPVAVDGALFSVGDPHAAQGDSELSGTAIETSLTGVFQLILHKKADLKGTRLSGLYYPLLETDDAWVVHGFSYPNYLAELDKPQQTIYQKSSIDLAMRDAFRKMRHFLMTAQGLSEDEAVSLMSVGTDFGITQVVDGNWGVHGTVKKEVFMHR</sequence>
<feature type="signal peptide" evidence="1">
    <location>
        <begin position="1"/>
        <end position="26"/>
    </location>
</feature>
<dbReference type="Pfam" id="PF03069">
    <property type="entry name" value="FmdA_AmdA"/>
    <property type="match status" value="2"/>
</dbReference>
<evidence type="ECO:0000313" key="2">
    <source>
        <dbReference type="EMBL" id="MBF5057296.1"/>
    </source>
</evidence>
<evidence type="ECO:0000256" key="1">
    <source>
        <dbReference type="SAM" id="SignalP"/>
    </source>
</evidence>
<proteinExistence type="predicted"/>
<dbReference type="EMBL" id="ARXX01000041">
    <property type="protein sequence ID" value="MBF5057296.1"/>
    <property type="molecule type" value="Genomic_DNA"/>
</dbReference>
<dbReference type="InterPro" id="IPR004304">
    <property type="entry name" value="FmdA_AmdA"/>
</dbReference>
<dbReference type="RefSeq" id="WP_194865562.1">
    <property type="nucleotide sequence ID" value="NZ_ARXX01000041.1"/>
</dbReference>
<feature type="chain" id="PRO_5046856404" evidence="1">
    <location>
        <begin position="27"/>
        <end position="446"/>
    </location>
</feature>
<accession>A0ABS0AT32</accession>
<dbReference type="SUPFAM" id="SSF141130">
    <property type="entry name" value="Acetamidase/Formamidase-like"/>
    <property type="match status" value="1"/>
</dbReference>
<keyword evidence="3" id="KW-1185">Reference proteome</keyword>
<gene>
    <name evidence="2" type="ORF">Y5W_02590</name>
</gene>
<comment type="caution">
    <text evidence="2">The sequence shown here is derived from an EMBL/GenBank/DDBJ whole genome shotgun (WGS) entry which is preliminary data.</text>
</comment>
<dbReference type="PANTHER" id="PTHR31891:SF1">
    <property type="entry name" value="FORMAMIDASE C869.04-RELATED"/>
    <property type="match status" value="1"/>
</dbReference>
<dbReference type="Gene3D" id="2.60.120.580">
    <property type="entry name" value="Acetamidase/Formamidase-like domains"/>
    <property type="match status" value="2"/>
</dbReference>
<dbReference type="PANTHER" id="PTHR31891">
    <property type="entry name" value="FORMAMIDASE C869.04-RELATED"/>
    <property type="match status" value="1"/>
</dbReference>
<name>A0ABS0AT32_9GAMM</name>
<reference evidence="2 3" key="1">
    <citation type="submission" date="2012-09" db="EMBL/GenBank/DDBJ databases">
        <title>Genome Sequence of alkane-degrading Bacterium Alcanivorax sp. 521-1.</title>
        <authorList>
            <person name="Lai Q."/>
            <person name="Shao Z."/>
        </authorList>
    </citation>
    <scope>NUCLEOTIDE SEQUENCE [LARGE SCALE GENOMIC DNA]</scope>
    <source>
        <strain evidence="2 3">521-1</strain>
    </source>
</reference>
<keyword evidence="1" id="KW-0732">Signal</keyword>
<dbReference type="Gene3D" id="3.10.28.20">
    <property type="entry name" value="Acetamidase/Formamidase-like domains"/>
    <property type="match status" value="1"/>
</dbReference>
<protein>
    <submittedName>
        <fullName evidence="2">AraC family transcriptional regulator</fullName>
    </submittedName>
</protein>
<organism evidence="2 3">
    <name type="scientific">Alloalcanivorax profundimaris</name>
    <dbReference type="NCBI Taxonomy" id="2735259"/>
    <lineage>
        <taxon>Bacteria</taxon>
        <taxon>Pseudomonadati</taxon>
        <taxon>Pseudomonadota</taxon>
        <taxon>Gammaproteobacteria</taxon>
        <taxon>Oceanospirillales</taxon>
        <taxon>Alcanivoracaceae</taxon>
        <taxon>Alloalcanivorax</taxon>
    </lineage>
</organism>